<dbReference type="PANTHER" id="PTHR33116">
    <property type="entry name" value="REVERSE TRANSCRIPTASE ZINC-BINDING DOMAIN-CONTAINING PROTEIN-RELATED-RELATED"/>
    <property type="match status" value="1"/>
</dbReference>
<organism evidence="1 2">
    <name type="scientific">Pisum sativum</name>
    <name type="common">Garden pea</name>
    <name type="synonym">Lathyrus oleraceus</name>
    <dbReference type="NCBI Taxonomy" id="3888"/>
    <lineage>
        <taxon>Eukaryota</taxon>
        <taxon>Viridiplantae</taxon>
        <taxon>Streptophyta</taxon>
        <taxon>Embryophyta</taxon>
        <taxon>Tracheophyta</taxon>
        <taxon>Spermatophyta</taxon>
        <taxon>Magnoliopsida</taxon>
        <taxon>eudicotyledons</taxon>
        <taxon>Gunneridae</taxon>
        <taxon>Pentapetalae</taxon>
        <taxon>rosids</taxon>
        <taxon>fabids</taxon>
        <taxon>Fabales</taxon>
        <taxon>Fabaceae</taxon>
        <taxon>Papilionoideae</taxon>
        <taxon>50 kb inversion clade</taxon>
        <taxon>NPAAA clade</taxon>
        <taxon>Hologalegina</taxon>
        <taxon>IRL clade</taxon>
        <taxon>Fabeae</taxon>
        <taxon>Lathyrus</taxon>
    </lineage>
</organism>
<dbReference type="Proteomes" id="UP001058974">
    <property type="component" value="Chromosome 5"/>
</dbReference>
<dbReference type="EMBL" id="JAMSHJ010000005">
    <property type="protein sequence ID" value="KAI5404240.1"/>
    <property type="molecule type" value="Genomic_DNA"/>
</dbReference>
<evidence type="ECO:0000313" key="2">
    <source>
        <dbReference type="Proteomes" id="UP001058974"/>
    </source>
</evidence>
<dbReference type="AlphaFoldDB" id="A0A9D5AFX1"/>
<comment type="caution">
    <text evidence="1">The sequence shown here is derived from an EMBL/GenBank/DDBJ whole genome shotgun (WGS) entry which is preliminary data.</text>
</comment>
<dbReference type="Gramene" id="Psat05G0140600-T1">
    <property type="protein sequence ID" value="KAI5404240.1"/>
    <property type="gene ID" value="KIW84_051406"/>
</dbReference>
<protein>
    <recommendedName>
        <fullName evidence="3">Reverse transcriptase domain-containing protein</fullName>
    </recommendedName>
</protein>
<reference evidence="1 2" key="1">
    <citation type="journal article" date="2022" name="Nat. Genet.">
        <title>Improved pea reference genome and pan-genome highlight genomic features and evolutionary characteristics.</title>
        <authorList>
            <person name="Yang T."/>
            <person name="Liu R."/>
            <person name="Luo Y."/>
            <person name="Hu S."/>
            <person name="Wang D."/>
            <person name="Wang C."/>
            <person name="Pandey M.K."/>
            <person name="Ge S."/>
            <person name="Xu Q."/>
            <person name="Li N."/>
            <person name="Li G."/>
            <person name="Huang Y."/>
            <person name="Saxena R.K."/>
            <person name="Ji Y."/>
            <person name="Li M."/>
            <person name="Yan X."/>
            <person name="He Y."/>
            <person name="Liu Y."/>
            <person name="Wang X."/>
            <person name="Xiang C."/>
            <person name="Varshney R.K."/>
            <person name="Ding H."/>
            <person name="Gao S."/>
            <person name="Zong X."/>
        </authorList>
    </citation>
    <scope>NUCLEOTIDE SEQUENCE [LARGE SCALE GENOMIC DNA]</scope>
    <source>
        <strain evidence="1 2">cv. Zhongwan 6</strain>
    </source>
</reference>
<evidence type="ECO:0008006" key="3">
    <source>
        <dbReference type="Google" id="ProtNLM"/>
    </source>
</evidence>
<proteinExistence type="predicted"/>
<evidence type="ECO:0000313" key="1">
    <source>
        <dbReference type="EMBL" id="KAI5404240.1"/>
    </source>
</evidence>
<sequence length="143" mass="15992">MTNILSRVLISIIGDSQAAFVSGFPIHDHILLAYELIKGGDPTSIKLVMQKFNEFSQATGLKVNPNKCKVYFGNVEPSDQQVIKDVEVVCKTFLWAESEKISRKSPIAWNNVCTPRKQGGLNITSLGEWNKANLMKLLWNLNV</sequence>
<gene>
    <name evidence="1" type="ORF">KIW84_051406</name>
</gene>
<keyword evidence="2" id="KW-1185">Reference proteome</keyword>
<dbReference type="PANTHER" id="PTHR33116:SF84">
    <property type="entry name" value="RNA-DIRECTED DNA POLYMERASE"/>
    <property type="match status" value="1"/>
</dbReference>
<accession>A0A9D5AFX1</accession>
<name>A0A9D5AFX1_PEA</name>